<feature type="domain" description="Porin" evidence="5">
    <location>
        <begin position="13"/>
        <end position="348"/>
    </location>
</feature>
<comment type="subcellular location">
    <subcellularLocation>
        <location evidence="1">Cell outer membrane</location>
        <topology evidence="1">Multi-pass membrane protein</topology>
    </subcellularLocation>
</comment>
<name>A0A1Y5F895_9BACT</name>
<dbReference type="CDD" id="cd00342">
    <property type="entry name" value="gram_neg_porins"/>
    <property type="match status" value="1"/>
</dbReference>
<organism evidence="6 7">
    <name type="scientific">Halobacteriovorax marinus</name>
    <dbReference type="NCBI Taxonomy" id="97084"/>
    <lineage>
        <taxon>Bacteria</taxon>
        <taxon>Pseudomonadati</taxon>
        <taxon>Bdellovibrionota</taxon>
        <taxon>Bacteriovoracia</taxon>
        <taxon>Bacteriovoracales</taxon>
        <taxon>Halobacteriovoraceae</taxon>
        <taxon>Halobacteriovorax</taxon>
    </lineage>
</organism>
<sequence>MYKAKVNVMGMVLMVSTAAIAEIEIPFRPDDVTVKFTGKVSALIYNSGSQTSLIDNGSRAGVILERSITEDIDALFRGEWAFNITDSDSHDQFNDKHKISNNTPSGKPFKTRLGYISFRSKKFGTLSIGKQWSAYSDVTGFTDQFNVFGGEGSGTYNFNSDGGASGTGRAENSVIHRIDLGKVKIAVQAQFKEGEELVEDPIASGYSIKYQNGYGASVIYQPLKALRFGVAHNRANYDIQNASNLQFDSDKQVTTAISTSVSLGQFTFAYLYSINENHEVDNSGTIFDGRGQEIYAGYQASQRAKYYVGFNKLTPKDLAYHDAYEKQYYIVGASYNPHKKVTFYAEGKIDNSSYSDGSKADNAMGAGVTYTF</sequence>
<keyword evidence="2 4" id="KW-0732">Signal</keyword>
<reference evidence="7" key="1">
    <citation type="journal article" date="2017" name="Proc. Natl. Acad. Sci. U.S.A.">
        <title>Simulation of Deepwater Horizon oil plume reveals substrate specialization within a complex community of hydrocarbon-degraders.</title>
        <authorList>
            <person name="Hu P."/>
            <person name="Dubinsky E.A."/>
            <person name="Probst A.J."/>
            <person name="Wang J."/>
            <person name="Sieber C.M.K."/>
            <person name="Tom L.M."/>
            <person name="Gardinali P."/>
            <person name="Banfield J.F."/>
            <person name="Atlas R.M."/>
            <person name="Andersen G.L."/>
        </authorList>
    </citation>
    <scope>NUCLEOTIDE SEQUENCE [LARGE SCALE GENOMIC DNA]</scope>
</reference>
<proteinExistence type="predicted"/>
<feature type="signal peptide" evidence="4">
    <location>
        <begin position="1"/>
        <end position="21"/>
    </location>
</feature>
<dbReference type="PANTHER" id="PTHR34501">
    <property type="entry name" value="PROTEIN YDDL-RELATED"/>
    <property type="match status" value="1"/>
</dbReference>
<dbReference type="Gene3D" id="2.40.160.10">
    <property type="entry name" value="Porin"/>
    <property type="match status" value="1"/>
</dbReference>
<dbReference type="InterPro" id="IPR050298">
    <property type="entry name" value="Gram-neg_bact_OMP"/>
</dbReference>
<dbReference type="AlphaFoldDB" id="A0A1Y5F895"/>
<evidence type="ECO:0000256" key="3">
    <source>
        <dbReference type="ARBA" id="ARBA00023136"/>
    </source>
</evidence>
<dbReference type="Pfam" id="PF13609">
    <property type="entry name" value="Porin_4"/>
    <property type="match status" value="1"/>
</dbReference>
<dbReference type="SUPFAM" id="SSF56935">
    <property type="entry name" value="Porins"/>
    <property type="match status" value="1"/>
</dbReference>
<evidence type="ECO:0000313" key="7">
    <source>
        <dbReference type="Proteomes" id="UP000196531"/>
    </source>
</evidence>
<protein>
    <recommendedName>
        <fullName evidence="5">Porin domain-containing protein</fullName>
    </recommendedName>
</protein>
<comment type="caution">
    <text evidence="6">The sequence shown here is derived from an EMBL/GenBank/DDBJ whole genome shotgun (WGS) entry which is preliminary data.</text>
</comment>
<dbReference type="PANTHER" id="PTHR34501:SF2">
    <property type="entry name" value="OUTER MEMBRANE PORIN F-RELATED"/>
    <property type="match status" value="1"/>
</dbReference>
<keyword evidence="3" id="KW-0472">Membrane</keyword>
<evidence type="ECO:0000256" key="2">
    <source>
        <dbReference type="ARBA" id="ARBA00022729"/>
    </source>
</evidence>
<gene>
    <name evidence="6" type="ORF">A9Q84_16385</name>
</gene>
<dbReference type="InterPro" id="IPR023614">
    <property type="entry name" value="Porin_dom_sf"/>
</dbReference>
<evidence type="ECO:0000256" key="1">
    <source>
        <dbReference type="ARBA" id="ARBA00004571"/>
    </source>
</evidence>
<accession>A0A1Y5F895</accession>
<evidence type="ECO:0000256" key="4">
    <source>
        <dbReference type="SAM" id="SignalP"/>
    </source>
</evidence>
<dbReference type="InterPro" id="IPR033900">
    <property type="entry name" value="Gram_neg_porin_domain"/>
</dbReference>
<dbReference type="EMBL" id="MAAO01000008">
    <property type="protein sequence ID" value="OUR95411.1"/>
    <property type="molecule type" value="Genomic_DNA"/>
</dbReference>
<feature type="chain" id="PRO_5012531528" description="Porin domain-containing protein" evidence="4">
    <location>
        <begin position="22"/>
        <end position="372"/>
    </location>
</feature>
<evidence type="ECO:0000313" key="6">
    <source>
        <dbReference type="EMBL" id="OUR95411.1"/>
    </source>
</evidence>
<dbReference type="Proteomes" id="UP000196531">
    <property type="component" value="Unassembled WGS sequence"/>
</dbReference>
<dbReference type="GO" id="GO:0015288">
    <property type="term" value="F:porin activity"/>
    <property type="evidence" value="ECO:0007669"/>
    <property type="project" value="InterPro"/>
</dbReference>
<evidence type="ECO:0000259" key="5">
    <source>
        <dbReference type="Pfam" id="PF13609"/>
    </source>
</evidence>
<dbReference type="GO" id="GO:0009279">
    <property type="term" value="C:cell outer membrane"/>
    <property type="evidence" value="ECO:0007669"/>
    <property type="project" value="UniProtKB-SubCell"/>
</dbReference>